<accession>A0A1U7LNH1</accession>
<gene>
    <name evidence="1" type="ORF">NEOLI_002919</name>
</gene>
<dbReference type="AlphaFoldDB" id="A0A1U7LNH1"/>
<sequence>MPTAYFGSPSVLSIPKTLLLPLQHAVCAFRFAYPSCSGPHTARARLSRSGIEHLAAAAHHAAGVAIVPQWAGVAVYCLAYGATAI</sequence>
<evidence type="ECO:0000313" key="2">
    <source>
        <dbReference type="Proteomes" id="UP000186594"/>
    </source>
</evidence>
<keyword evidence="2" id="KW-1185">Reference proteome</keyword>
<dbReference type="EMBL" id="LXFE01000990">
    <property type="protein sequence ID" value="OLL24092.1"/>
    <property type="molecule type" value="Genomic_DNA"/>
</dbReference>
<proteinExistence type="predicted"/>
<reference evidence="1 2" key="1">
    <citation type="submission" date="2016-04" db="EMBL/GenBank/DDBJ databases">
        <title>Evolutionary innovation and constraint leading to complex multicellularity in the Ascomycota.</title>
        <authorList>
            <person name="Cisse O."/>
            <person name="Nguyen A."/>
            <person name="Hewitt D.A."/>
            <person name="Jedd G."/>
            <person name="Stajich J.E."/>
        </authorList>
    </citation>
    <scope>NUCLEOTIDE SEQUENCE [LARGE SCALE GENOMIC DNA]</scope>
    <source>
        <strain evidence="1 2">DAH-3</strain>
    </source>
</reference>
<comment type="caution">
    <text evidence="1">The sequence shown here is derived from an EMBL/GenBank/DDBJ whole genome shotgun (WGS) entry which is preliminary data.</text>
</comment>
<protein>
    <submittedName>
        <fullName evidence="1">Uncharacterized protein</fullName>
    </submittedName>
</protein>
<evidence type="ECO:0000313" key="1">
    <source>
        <dbReference type="EMBL" id="OLL24092.1"/>
    </source>
</evidence>
<name>A0A1U7LNH1_NEOID</name>
<dbReference type="Proteomes" id="UP000186594">
    <property type="component" value="Unassembled WGS sequence"/>
</dbReference>
<organism evidence="1 2">
    <name type="scientific">Neolecta irregularis (strain DAH-3)</name>
    <dbReference type="NCBI Taxonomy" id="1198029"/>
    <lineage>
        <taxon>Eukaryota</taxon>
        <taxon>Fungi</taxon>
        <taxon>Dikarya</taxon>
        <taxon>Ascomycota</taxon>
        <taxon>Taphrinomycotina</taxon>
        <taxon>Neolectales</taxon>
        <taxon>Neolectaceae</taxon>
        <taxon>Neolecta</taxon>
    </lineage>
</organism>